<gene>
    <name evidence="2" type="ORF">DWU89_16755</name>
    <name evidence="1" type="ORF">H8784_16355</name>
</gene>
<keyword evidence="4" id="KW-1185">Reference proteome</keyword>
<accession>A0A3D8HAH6</accession>
<dbReference type="Proteomes" id="UP000629596">
    <property type="component" value="Unassembled WGS sequence"/>
</dbReference>
<reference evidence="2 3" key="1">
    <citation type="submission" date="2018-07" db="EMBL/GenBank/DDBJ databases">
        <title>Parabacteroides acidifaciens nov. sp., isolated from human feces.</title>
        <authorList>
            <person name="Wang Y.J."/>
        </authorList>
    </citation>
    <scope>NUCLEOTIDE SEQUENCE [LARGE SCALE GENOMIC DNA]</scope>
    <source>
        <strain evidence="2 3">426-9</strain>
    </source>
</reference>
<dbReference type="EMBL" id="QREV01000052">
    <property type="protein sequence ID" value="RDU47996.1"/>
    <property type="molecule type" value="Genomic_DNA"/>
</dbReference>
<proteinExistence type="predicted"/>
<name>A0A3D8HAH6_9BACT</name>
<sequence>MKAIHQQSAIGKQAVIRPCLLMLLILFCALPGWASKQESIKKKEYNKSFNVGKNDLLQVDNRFGNITITHWNKNEVSIRVAIEAKARNEDRAQAALDRISIRMEKMGNTVSAVTTLRSQNGNNNSNESFTINYYINMPAELTCDLTQKYGNIYMPENNKGKCDLHAKYGNINGGNFTGPLNIEVQYGNLDIANVDNATLDLAYCGKANLQNASQLNVDSKYSNLNLGNVQKMNIEAKYGKILMGRLNSGYLELKYGECRMEELKQSITVDELSYSTLTIKDLASNFEKIDVDARYGNLNIYTDVNASFRVVANNMKYGNCSIKGGFNVQSRRVEENSSSDFDSRSEQKNKNNYVLDVNNGKNGRINFEGNSYSNIKVMAK</sequence>
<organism evidence="2 3">
    <name type="scientific">Parabacteroides acidifaciens</name>
    <dbReference type="NCBI Taxonomy" id="2290935"/>
    <lineage>
        <taxon>Bacteria</taxon>
        <taxon>Pseudomonadati</taxon>
        <taxon>Bacteroidota</taxon>
        <taxon>Bacteroidia</taxon>
        <taxon>Bacteroidales</taxon>
        <taxon>Tannerellaceae</taxon>
        <taxon>Parabacteroides</taxon>
    </lineage>
</organism>
<dbReference type="AlphaFoldDB" id="A0A3D8HAH6"/>
<dbReference type="Proteomes" id="UP000256321">
    <property type="component" value="Unassembled WGS sequence"/>
</dbReference>
<reference evidence="1 4" key="2">
    <citation type="submission" date="2020-08" db="EMBL/GenBank/DDBJ databases">
        <title>Genome public.</title>
        <authorList>
            <person name="Liu C."/>
            <person name="Sun Q."/>
        </authorList>
    </citation>
    <scope>NUCLEOTIDE SEQUENCE [LARGE SCALE GENOMIC DNA]</scope>
    <source>
        <strain evidence="1 4">426_9</strain>
    </source>
</reference>
<evidence type="ECO:0000313" key="4">
    <source>
        <dbReference type="Proteomes" id="UP000629596"/>
    </source>
</evidence>
<evidence type="ECO:0000313" key="2">
    <source>
        <dbReference type="EMBL" id="RDU47996.1"/>
    </source>
</evidence>
<evidence type="ECO:0000313" key="1">
    <source>
        <dbReference type="EMBL" id="MBC8603286.1"/>
    </source>
</evidence>
<evidence type="ECO:0000313" key="3">
    <source>
        <dbReference type="Proteomes" id="UP000256321"/>
    </source>
</evidence>
<dbReference type="EMBL" id="JACRTI010000052">
    <property type="protein sequence ID" value="MBC8603286.1"/>
    <property type="molecule type" value="Genomic_DNA"/>
</dbReference>
<evidence type="ECO:0008006" key="5">
    <source>
        <dbReference type="Google" id="ProtNLM"/>
    </source>
</evidence>
<dbReference type="RefSeq" id="WP_115500777.1">
    <property type="nucleotide sequence ID" value="NZ_JACRTI010000052.1"/>
</dbReference>
<comment type="caution">
    <text evidence="2">The sequence shown here is derived from an EMBL/GenBank/DDBJ whole genome shotgun (WGS) entry which is preliminary data.</text>
</comment>
<protein>
    <recommendedName>
        <fullName evidence="5">Adhesin domain-containing protein</fullName>
    </recommendedName>
</protein>